<dbReference type="PROSITE" id="PS52050">
    <property type="entry name" value="WYL"/>
    <property type="match status" value="1"/>
</dbReference>
<evidence type="ECO:0000259" key="1">
    <source>
        <dbReference type="Pfam" id="PF13280"/>
    </source>
</evidence>
<dbReference type="GeneID" id="62696160"/>
<protein>
    <submittedName>
        <fullName evidence="3">Uncharacterized protein</fullName>
    </submittedName>
</protein>
<reference evidence="3 4" key="1">
    <citation type="journal article" date="2019" name="Appl. Environ. Microbiol.">
        <title>Clostridium scindens ATCC 35704: integration of nutritional requirements, the complete genome sequence, and global transcriptional responses to bile acids.</title>
        <authorList>
            <person name="Devendran S."/>
            <person name="Shrestha R."/>
            <person name="Alves J.M.P."/>
            <person name="Wolf P.G."/>
            <person name="Ly L."/>
            <person name="Hernandez A.G."/>
            <person name="Mendez-Garcia C."/>
            <person name="Inboden A."/>
            <person name="Wiley J."/>
            <person name="Paul O."/>
            <person name="Allen A."/>
            <person name="Springer E."/>
            <person name="Wright C.L."/>
            <person name="Fields C.J."/>
            <person name="Daniel S.L."/>
            <person name="Ridlon J.M."/>
        </authorList>
    </citation>
    <scope>NUCLEOTIDE SEQUENCE [LARGE SCALE GENOMIC DNA]</scope>
    <source>
        <strain evidence="3 4">ATCC 35704</strain>
    </source>
</reference>
<dbReference type="InterPro" id="IPR057727">
    <property type="entry name" value="WCX_dom"/>
</dbReference>
<feature type="domain" description="WCX" evidence="2">
    <location>
        <begin position="250"/>
        <end position="324"/>
    </location>
</feature>
<feature type="domain" description="WYL" evidence="1">
    <location>
        <begin position="144"/>
        <end position="218"/>
    </location>
</feature>
<dbReference type="Pfam" id="PF25583">
    <property type="entry name" value="WCX"/>
    <property type="match status" value="1"/>
</dbReference>
<dbReference type="InterPro" id="IPR036390">
    <property type="entry name" value="WH_DNA-bd_sf"/>
</dbReference>
<dbReference type="SUPFAM" id="SSF46785">
    <property type="entry name" value="Winged helix' DNA-binding domain"/>
    <property type="match status" value="1"/>
</dbReference>
<dbReference type="InterPro" id="IPR051534">
    <property type="entry name" value="CBASS_pafABC_assoc_protein"/>
</dbReference>
<dbReference type="Pfam" id="PF13280">
    <property type="entry name" value="WYL"/>
    <property type="match status" value="1"/>
</dbReference>
<dbReference type="PANTHER" id="PTHR34580">
    <property type="match status" value="1"/>
</dbReference>
<evidence type="ECO:0000259" key="2">
    <source>
        <dbReference type="Pfam" id="PF25583"/>
    </source>
</evidence>
<dbReference type="RefSeq" id="WP_009247888.1">
    <property type="nucleotide sequence ID" value="NZ_CP036170.1"/>
</dbReference>
<organism evidence="3 4">
    <name type="scientific">Clostridium scindens (strain ATCC 35704 / DSM 5676 / VPI 13733 / 19)</name>
    <dbReference type="NCBI Taxonomy" id="411468"/>
    <lineage>
        <taxon>Bacteria</taxon>
        <taxon>Bacillati</taxon>
        <taxon>Bacillota</taxon>
        <taxon>Clostridia</taxon>
        <taxon>Lachnospirales</taxon>
        <taxon>Lachnospiraceae</taxon>
    </lineage>
</organism>
<dbReference type="OrthoDB" id="9772503at2"/>
<dbReference type="InterPro" id="IPR026881">
    <property type="entry name" value="WYL_dom"/>
</dbReference>
<evidence type="ECO:0000313" key="4">
    <source>
        <dbReference type="Proteomes" id="UP000289664"/>
    </source>
</evidence>
<evidence type="ECO:0000313" key="3">
    <source>
        <dbReference type="EMBL" id="QBF74549.1"/>
    </source>
</evidence>
<sequence length="331" mass="39010">MPKGANQKFKLYYLMKIMLEKTDDEHSITMPEILTELERYQVSAERKSIYADLQALEKLGVEVIGEQVGRTYYYHVGSRQFELPELKLLVDSIQSSKFITARKSNELIRKLESLCSEYEAKKLQRQVYVSGRIKTMNESIYYNVDSIHNAITENKKIMFQYFQWNLKKEMELRHNGEMYHISPWGLSWNDENYYLVGYDSDDQMIKHYRVDKMLKIRMSDEPREGKKYFEKFDIGTYSRKNFSMFGGKEERVRLLMDNQMAGVVIDRFGKDVSMVPVDDNHFSISVDVVVSQQFFGWVFALGKGVKIIGPESVVQQVNQEIKRLVEQYNME</sequence>
<proteinExistence type="predicted"/>
<dbReference type="AlphaFoldDB" id="A0A494WLP3"/>
<dbReference type="EMBL" id="CP036170">
    <property type="protein sequence ID" value="QBF74549.1"/>
    <property type="molecule type" value="Genomic_DNA"/>
</dbReference>
<keyword evidence="4" id="KW-1185">Reference proteome</keyword>
<name>A0A494WLP3_CLOS5</name>
<dbReference type="PANTHER" id="PTHR34580:SF1">
    <property type="entry name" value="PROTEIN PAFC"/>
    <property type="match status" value="1"/>
</dbReference>
<gene>
    <name evidence="3" type="ORF">HDCHBGLK_01951</name>
</gene>
<accession>A0A494WLP3</accession>
<dbReference type="Proteomes" id="UP000289664">
    <property type="component" value="Chromosome"/>
</dbReference>
<dbReference type="KEGG" id="csci:HDCHBGLK_01951"/>